<comment type="catalytic activity">
    <reaction evidence="12">
        <text>1-aminocyclopropane-1-carboxylate + L-ascorbate + O2 = ethene + L-dehydroascorbate + hydrogen cyanide + CO2 + 2 H2O</text>
        <dbReference type="Rhea" id="RHEA:23640"/>
        <dbReference type="ChEBI" id="CHEBI:15377"/>
        <dbReference type="ChEBI" id="CHEBI:15379"/>
        <dbReference type="ChEBI" id="CHEBI:16526"/>
        <dbReference type="ChEBI" id="CHEBI:18153"/>
        <dbReference type="ChEBI" id="CHEBI:18407"/>
        <dbReference type="ChEBI" id="CHEBI:38290"/>
        <dbReference type="ChEBI" id="CHEBI:58360"/>
        <dbReference type="ChEBI" id="CHEBI:58539"/>
        <dbReference type="EC" id="1.14.17.4"/>
    </reaction>
</comment>
<dbReference type="RefSeq" id="XP_044377701.1">
    <property type="nucleotide sequence ID" value="XM_044521766.1"/>
</dbReference>
<dbReference type="InterPro" id="IPR050295">
    <property type="entry name" value="Plant_2OG-oxidoreductases"/>
</dbReference>
<evidence type="ECO:0000313" key="16">
    <source>
        <dbReference type="EnsemblPlants" id="TraesCS4D02G095500.1"/>
    </source>
</evidence>
<evidence type="ECO:0000256" key="10">
    <source>
        <dbReference type="ARBA" id="ARBA00039090"/>
    </source>
</evidence>
<dbReference type="Gramene" id="TraesCS4D02G095500.1">
    <property type="protein sequence ID" value="TraesCS4D02G095500.1"/>
    <property type="gene ID" value="TraesCS4D02G095500"/>
</dbReference>
<evidence type="ECO:0000256" key="8">
    <source>
        <dbReference type="ARBA" id="ARBA00033478"/>
    </source>
</evidence>
<dbReference type="Gramene" id="TraesJAG4D03G02440540.1">
    <property type="protein sequence ID" value="TraesJAG4D03G02440540.1"/>
    <property type="gene ID" value="TraesJAG4D03G02440540"/>
</dbReference>
<dbReference type="Gramene" id="TraesSTA4D03G02438260.1">
    <property type="protein sequence ID" value="TraesSTA4D03G02438260.1"/>
    <property type="gene ID" value="TraesSTA4D03G02438260"/>
</dbReference>
<dbReference type="PaxDb" id="4565-Traes_4DS_5FF031B15.1"/>
<dbReference type="GO" id="GO:0009693">
    <property type="term" value="P:ethylene biosynthetic process"/>
    <property type="evidence" value="ECO:0007669"/>
    <property type="project" value="UniProtKB-KW"/>
</dbReference>
<comment type="similarity">
    <text evidence="2 14">Belongs to the iron/ascorbate-dependent oxidoreductase family.</text>
</comment>
<dbReference type="Gramene" id="TraesCS4D03G0187400.1">
    <property type="protein sequence ID" value="TraesCS4D03G0187400.1.CDS"/>
    <property type="gene ID" value="TraesCS4D03G0187400"/>
</dbReference>
<evidence type="ECO:0000256" key="5">
    <source>
        <dbReference type="ARBA" id="ARBA00022896"/>
    </source>
</evidence>
<dbReference type="FunFam" id="2.60.120.330:FF:000010">
    <property type="entry name" value="1-aminocyclopropane-1-carboxylate oxidase 1"/>
    <property type="match status" value="1"/>
</dbReference>
<name>A0A3B6JED0_WHEAT</name>
<dbReference type="EnsemblPlants" id="TraesCS4D02G095500.1">
    <property type="protein sequence ID" value="TraesCS4D02G095500.1"/>
    <property type="gene ID" value="TraesCS4D02G095500"/>
</dbReference>
<dbReference type="Pfam" id="PF14226">
    <property type="entry name" value="DIOX_N"/>
    <property type="match status" value="1"/>
</dbReference>
<evidence type="ECO:0000256" key="6">
    <source>
        <dbReference type="ARBA" id="ARBA00023002"/>
    </source>
</evidence>
<evidence type="ECO:0000256" key="9">
    <source>
        <dbReference type="ARBA" id="ARBA00037892"/>
    </source>
</evidence>
<evidence type="ECO:0000259" key="15">
    <source>
        <dbReference type="PROSITE" id="PS51471"/>
    </source>
</evidence>
<dbReference type="OMA" id="SHYPPCQ"/>
<dbReference type="Gramene" id="TraesLAC4D03G02396350.1">
    <property type="protein sequence ID" value="TraesLAC4D03G02396350.1"/>
    <property type="gene ID" value="TraesLAC4D03G02396350"/>
</dbReference>
<keyword evidence="8" id="KW-0292">Fruit ripening</keyword>
<dbReference type="EC" id="1.14.17.4" evidence="10"/>
<dbReference type="GO" id="GO:0046872">
    <property type="term" value="F:metal ion binding"/>
    <property type="evidence" value="ECO:0007669"/>
    <property type="project" value="UniProtKB-KW"/>
</dbReference>
<keyword evidence="4 14" id="KW-0479">Metal-binding</keyword>
<evidence type="ECO:0000256" key="13">
    <source>
        <dbReference type="ARBA" id="ARBA00069667"/>
    </source>
</evidence>
<keyword evidence="6 14" id="KW-0560">Oxidoreductase</keyword>
<evidence type="ECO:0000256" key="3">
    <source>
        <dbReference type="ARBA" id="ARBA00022666"/>
    </source>
</evidence>
<dbReference type="InterPro" id="IPR044861">
    <property type="entry name" value="IPNS-like_FE2OG_OXY"/>
</dbReference>
<dbReference type="Gramene" id="TraesWEE_scaffold_012173_01G000200.1">
    <property type="protein sequence ID" value="TraesWEE_scaffold_012173_01G000200.1"/>
    <property type="gene ID" value="TraesWEE_scaffold_012173_01G000200"/>
</dbReference>
<dbReference type="SMR" id="A0A3B6JED0"/>
<dbReference type="STRING" id="4565.A0A3B6JED0"/>
<reference evidence="16" key="1">
    <citation type="submission" date="2018-08" db="EMBL/GenBank/DDBJ databases">
        <authorList>
            <person name="Rossello M."/>
        </authorList>
    </citation>
    <scope>NUCLEOTIDE SEQUENCE [LARGE SCALE GENOMIC DNA]</scope>
    <source>
        <strain evidence="16">cv. Chinese Spring</strain>
    </source>
</reference>
<dbReference type="KEGG" id="taes:123099646"/>
<dbReference type="Gene3D" id="2.60.120.330">
    <property type="entry name" value="B-lactam Antibiotic, Isopenicillin N Synthase, Chain"/>
    <property type="match status" value="1"/>
</dbReference>
<dbReference type="Gramene" id="TraesMAC4D03G02441260.1">
    <property type="protein sequence ID" value="TraesMAC4D03G02441260.1"/>
    <property type="gene ID" value="TraesMAC4D03G02441260"/>
</dbReference>
<dbReference type="Pfam" id="PF03171">
    <property type="entry name" value="2OG-FeII_Oxy"/>
    <property type="match status" value="1"/>
</dbReference>
<proteinExistence type="inferred from homology"/>
<dbReference type="OrthoDB" id="288590at2759"/>
<comment type="pathway">
    <text evidence="9">Alkene biosynthesis; ethylene biosynthesis via S-adenosyl-L-methionine; ethylene from S-adenosyl-L-methionine: step 2/2.</text>
</comment>
<dbReference type="PROSITE" id="PS51471">
    <property type="entry name" value="FE2OG_OXY"/>
    <property type="match status" value="1"/>
</dbReference>
<keyword evidence="17" id="KW-1185">Reference proteome</keyword>
<dbReference type="Gramene" id="TraesROB_scaffold_006789_01G000100.1">
    <property type="protein sequence ID" value="TraesROB_scaffold_006789_01G000100.1"/>
    <property type="gene ID" value="TraesROB_scaffold_006789_01G000100"/>
</dbReference>
<evidence type="ECO:0000256" key="7">
    <source>
        <dbReference type="ARBA" id="ARBA00023004"/>
    </source>
</evidence>
<dbReference type="Gramene" id="TraesNOR4D03G02460900.1">
    <property type="protein sequence ID" value="TraesNOR4D03G02460900.1"/>
    <property type="gene ID" value="TraesNOR4D03G02460900"/>
</dbReference>
<dbReference type="GO" id="GO:0031418">
    <property type="term" value="F:L-ascorbic acid binding"/>
    <property type="evidence" value="ECO:0007669"/>
    <property type="project" value="UniProtKB-KW"/>
</dbReference>
<dbReference type="Gramene" id="TraesCLE_scaffold_024893_01G000100.1">
    <property type="protein sequence ID" value="TraesCLE_scaffold_024893_01G000100.1"/>
    <property type="gene ID" value="TraesCLE_scaffold_024893_01G000100"/>
</dbReference>
<accession>A0A3B6JED0</accession>
<evidence type="ECO:0000256" key="14">
    <source>
        <dbReference type="RuleBase" id="RU003682"/>
    </source>
</evidence>
<dbReference type="InterPro" id="IPR005123">
    <property type="entry name" value="Oxoglu/Fe-dep_dioxygenase_dom"/>
</dbReference>
<dbReference type="InterPro" id="IPR027443">
    <property type="entry name" value="IPNS-like_sf"/>
</dbReference>
<evidence type="ECO:0000256" key="12">
    <source>
        <dbReference type="ARBA" id="ARBA00050579"/>
    </source>
</evidence>
<dbReference type="Gramene" id="TraesPARA_EIv1.0_1427210.1">
    <property type="protein sequence ID" value="TraesPARA_EIv1.0_1427210.1.CDS"/>
    <property type="gene ID" value="TraesPARA_EIv1.0_1427210"/>
</dbReference>
<dbReference type="Gramene" id="TraesSYM4D03G02470430.1">
    <property type="protein sequence ID" value="TraesSYM4D03G02470430.1"/>
    <property type="gene ID" value="TraesSYM4D03G02470430"/>
</dbReference>
<keyword evidence="5" id="KW-0847">Vitamin C</keyword>
<keyword evidence="7 14" id="KW-0408">Iron</keyword>
<dbReference type="InterPro" id="IPR026992">
    <property type="entry name" value="DIOX_N"/>
</dbReference>
<dbReference type="Gramene" id="TraesARI4D03G02481660.1">
    <property type="protein sequence ID" value="TraesARI4D03G02481660.1"/>
    <property type="gene ID" value="TraesARI4D03G02481660"/>
</dbReference>
<evidence type="ECO:0000256" key="1">
    <source>
        <dbReference type="ARBA" id="ARBA00001962"/>
    </source>
</evidence>
<evidence type="ECO:0000313" key="17">
    <source>
        <dbReference type="Proteomes" id="UP000019116"/>
    </source>
</evidence>
<protein>
    <recommendedName>
        <fullName evidence="13">1-aminocyclopropane-1-carboxylate oxidase</fullName>
        <ecNumber evidence="10">1.14.17.4</ecNumber>
    </recommendedName>
    <alternativeName>
        <fullName evidence="11">Ethylene-forming enzyme</fullName>
    </alternativeName>
</protein>
<dbReference type="Gramene" id="TraesKAR4D01G0053600.1">
    <property type="protein sequence ID" value="cds.TraesKAR4D01G0053600.1"/>
    <property type="gene ID" value="TraesKAR4D01G0053600"/>
</dbReference>
<dbReference type="AlphaFoldDB" id="A0A3B6JED0"/>
<evidence type="ECO:0000256" key="2">
    <source>
        <dbReference type="ARBA" id="ARBA00008056"/>
    </source>
</evidence>
<dbReference type="GO" id="GO:0009815">
    <property type="term" value="F:1-aminocyclopropane-1-carboxylate oxidase activity"/>
    <property type="evidence" value="ECO:0007669"/>
    <property type="project" value="UniProtKB-EC"/>
</dbReference>
<dbReference type="PANTHER" id="PTHR47991">
    <property type="entry name" value="OXOGLUTARATE/IRON-DEPENDENT DIOXYGENASE"/>
    <property type="match status" value="1"/>
</dbReference>
<dbReference type="Gramene" id="TraesJUL4D03G02461980.1">
    <property type="protein sequence ID" value="TraesJUL4D03G02461980.1"/>
    <property type="gene ID" value="TraesJUL4D03G02461980"/>
</dbReference>
<dbReference type="Gramene" id="TraesLDM4D03G02445170.1">
    <property type="protein sequence ID" value="TraesLDM4D03G02445170.1"/>
    <property type="gene ID" value="TraesLDM4D03G02445170"/>
</dbReference>
<reference evidence="16" key="2">
    <citation type="submission" date="2018-10" db="UniProtKB">
        <authorList>
            <consortium name="EnsemblPlants"/>
        </authorList>
    </citation>
    <scope>IDENTIFICATION</scope>
</reference>
<evidence type="ECO:0000256" key="4">
    <source>
        <dbReference type="ARBA" id="ARBA00022723"/>
    </source>
</evidence>
<comment type="cofactor">
    <cofactor evidence="1">
        <name>Fe cation</name>
        <dbReference type="ChEBI" id="CHEBI:24875"/>
    </cofactor>
</comment>
<dbReference type="SUPFAM" id="SSF51197">
    <property type="entry name" value="Clavaminate synthase-like"/>
    <property type="match status" value="1"/>
</dbReference>
<dbReference type="GO" id="GO:0009835">
    <property type="term" value="P:fruit ripening"/>
    <property type="evidence" value="ECO:0007669"/>
    <property type="project" value="UniProtKB-KW"/>
</dbReference>
<sequence>MAIPVIDFSRLDGDERAAALAEIAAGFEQWGFFQLVNTGIPDELLERVKKVCSDCYKLREEGFNGSNPAVKALAALVEREGEGLAPRKVEGMDWEDVFTLHDDLPWPSIPPTFKETMMEYRTELKKLAEKLLGVMEELLGLAEGQITKVFSKDGDFKPFYGTKVSHYPPCPRPEMVDGLRAHTDAGGLILLFQDDRVGGLQVLGRDGRWADVQPVENAIVINTGDQIEVMSNGRYKSAWHRVLATRDGNRRSIASFYNPARAATIAPAIPAAADSGTGGDYPSFSFGDYMEVYIKQKFQDKEPRFAAAAAIKTTVD</sequence>
<dbReference type="GeneID" id="123099646"/>
<keyword evidence="3" id="KW-0266">Ethylene biosynthesis</keyword>
<dbReference type="Gramene" id="TraesCAD_scaffold_008552_01G000100.1">
    <property type="protein sequence ID" value="TraesCAD_scaffold_008552_01G000100.1"/>
    <property type="gene ID" value="TraesCAD_scaffold_008552_01G000100"/>
</dbReference>
<feature type="domain" description="Fe2OG dioxygenase" evidence="15">
    <location>
        <begin position="158"/>
        <end position="259"/>
    </location>
</feature>
<organism evidence="16">
    <name type="scientific">Triticum aestivum</name>
    <name type="common">Wheat</name>
    <dbReference type="NCBI Taxonomy" id="4565"/>
    <lineage>
        <taxon>Eukaryota</taxon>
        <taxon>Viridiplantae</taxon>
        <taxon>Streptophyta</taxon>
        <taxon>Embryophyta</taxon>
        <taxon>Tracheophyta</taxon>
        <taxon>Spermatophyta</taxon>
        <taxon>Magnoliopsida</taxon>
        <taxon>Liliopsida</taxon>
        <taxon>Poales</taxon>
        <taxon>Poaceae</taxon>
        <taxon>BOP clade</taxon>
        <taxon>Pooideae</taxon>
        <taxon>Triticodae</taxon>
        <taxon>Triticeae</taxon>
        <taxon>Triticinae</taxon>
        <taxon>Triticum</taxon>
    </lineage>
</organism>
<dbReference type="Proteomes" id="UP000019116">
    <property type="component" value="Chromosome 4D"/>
</dbReference>
<evidence type="ECO:0000256" key="11">
    <source>
        <dbReference type="ARBA" id="ARBA00041616"/>
    </source>
</evidence>
<gene>
    <name evidence="16" type="primary">LOC123099646</name>
</gene>